<evidence type="ECO:0000259" key="7">
    <source>
        <dbReference type="PROSITE" id="PS51065"/>
    </source>
</evidence>
<dbReference type="Pfam" id="PF13920">
    <property type="entry name" value="zf-C3HC4_3"/>
    <property type="match status" value="1"/>
</dbReference>
<gene>
    <name evidence="8" type="ORF">Z043_109114</name>
</gene>
<protein>
    <submittedName>
        <fullName evidence="8">E3 ubiquitin-protein ligase NEURL3-like</fullName>
    </submittedName>
</protein>
<dbReference type="EMBL" id="JARO02002776">
    <property type="protein sequence ID" value="KPP71921.1"/>
    <property type="molecule type" value="Genomic_DNA"/>
</dbReference>
<keyword evidence="4" id="KW-0862">Zinc</keyword>
<dbReference type="Proteomes" id="UP000034805">
    <property type="component" value="Unassembled WGS sequence"/>
</dbReference>
<evidence type="ECO:0000256" key="2">
    <source>
        <dbReference type="ARBA" id="ARBA00022737"/>
    </source>
</evidence>
<dbReference type="InterPro" id="IPR001841">
    <property type="entry name" value="Znf_RING"/>
</dbReference>
<feature type="domain" description="RING-type" evidence="6">
    <location>
        <begin position="172"/>
        <end position="210"/>
    </location>
</feature>
<keyword evidence="1" id="KW-0479">Metal-binding</keyword>
<dbReference type="PROSITE" id="PS50089">
    <property type="entry name" value="ZF_RING_2"/>
    <property type="match status" value="1"/>
</dbReference>
<name>A0A0N8K0E6_SCLFO</name>
<dbReference type="PANTHER" id="PTHR12429">
    <property type="entry name" value="NEURALIZED"/>
    <property type="match status" value="1"/>
</dbReference>
<dbReference type="Pfam" id="PF07177">
    <property type="entry name" value="Neuralized"/>
    <property type="match status" value="1"/>
</dbReference>
<dbReference type="FunFam" id="2.60.120.920:FF:000005">
    <property type="entry name" value="Putative E3 ubiquitin-protein ligase NEURL1B"/>
    <property type="match status" value="1"/>
</dbReference>
<dbReference type="GO" id="GO:0070086">
    <property type="term" value="P:ubiquitin-dependent endocytosis"/>
    <property type="evidence" value="ECO:0007669"/>
    <property type="project" value="TreeGrafter"/>
</dbReference>
<dbReference type="SMART" id="SM00588">
    <property type="entry name" value="NEUZ"/>
    <property type="match status" value="1"/>
</dbReference>
<proteinExistence type="predicted"/>
<dbReference type="PANTHER" id="PTHR12429:SF36">
    <property type="entry name" value="E3 UBIQUITIN-PROTEIN LIGASE NEURL3"/>
    <property type="match status" value="1"/>
</dbReference>
<dbReference type="STRING" id="113540.ENSSFOP00015016610"/>
<evidence type="ECO:0000256" key="3">
    <source>
        <dbReference type="ARBA" id="ARBA00022771"/>
    </source>
</evidence>
<evidence type="ECO:0000256" key="4">
    <source>
        <dbReference type="ARBA" id="ARBA00022833"/>
    </source>
</evidence>
<accession>A0A0N8K0E6</accession>
<dbReference type="GO" id="GO:0008270">
    <property type="term" value="F:zinc ion binding"/>
    <property type="evidence" value="ECO:0007669"/>
    <property type="project" value="UniProtKB-KW"/>
</dbReference>
<keyword evidence="3 5" id="KW-0863">Zinc-finger</keyword>
<dbReference type="AlphaFoldDB" id="A0A0N8K0E6"/>
<sequence length="237" mass="26012">MKSVHVCGPTCLGPITFHAAAKGTKVSLSLGDRRAERVGNTFKNGLVFSSRPLLVKERVCLRVDRSTQHWHGALRVGFTAFKPTCQPLPPFAIPDLTNKPGYWAGLVPTAHAFLGSELQFWVTSCGRLMLEVLGRTQICLQEGIDVTGPLWAMIDVYGQSSAVLLLDPDEDCVVCLERKAQILLWCGHQCLCLRCAVRVSLECKKCPLCRQTVEGLTVREPADTCARKCVGTDKEST</sequence>
<evidence type="ECO:0000259" key="6">
    <source>
        <dbReference type="PROSITE" id="PS50089"/>
    </source>
</evidence>
<dbReference type="InterPro" id="IPR043136">
    <property type="entry name" value="B30.2/SPRY_sf"/>
</dbReference>
<dbReference type="GO" id="GO:0061630">
    <property type="term" value="F:ubiquitin protein ligase activity"/>
    <property type="evidence" value="ECO:0007669"/>
    <property type="project" value="TreeGrafter"/>
</dbReference>
<keyword evidence="2" id="KW-0677">Repeat</keyword>
<dbReference type="SUPFAM" id="SSF57850">
    <property type="entry name" value="RING/U-box"/>
    <property type="match status" value="1"/>
</dbReference>
<dbReference type="InterPro" id="IPR037962">
    <property type="entry name" value="Neuralized"/>
</dbReference>
<evidence type="ECO:0000313" key="9">
    <source>
        <dbReference type="Proteomes" id="UP000034805"/>
    </source>
</evidence>
<dbReference type="InterPro" id="IPR006573">
    <property type="entry name" value="NHR_dom"/>
</dbReference>
<dbReference type="Gene3D" id="3.30.40.10">
    <property type="entry name" value="Zinc/RING finger domain, C3HC4 (zinc finger)"/>
    <property type="match status" value="1"/>
</dbReference>
<feature type="domain" description="NHR" evidence="7">
    <location>
        <begin position="14"/>
        <end position="168"/>
    </location>
</feature>
<evidence type="ECO:0000313" key="8">
    <source>
        <dbReference type="EMBL" id="KPP71921.1"/>
    </source>
</evidence>
<dbReference type="InterPro" id="IPR013083">
    <property type="entry name" value="Znf_RING/FYVE/PHD"/>
</dbReference>
<evidence type="ECO:0000256" key="5">
    <source>
        <dbReference type="PROSITE-ProRule" id="PRU00175"/>
    </source>
</evidence>
<dbReference type="PROSITE" id="PS51065">
    <property type="entry name" value="NHR"/>
    <property type="match status" value="1"/>
</dbReference>
<organism evidence="8 9">
    <name type="scientific">Scleropages formosus</name>
    <name type="common">Asian bonytongue</name>
    <name type="synonym">Osteoglossum formosum</name>
    <dbReference type="NCBI Taxonomy" id="113540"/>
    <lineage>
        <taxon>Eukaryota</taxon>
        <taxon>Metazoa</taxon>
        <taxon>Chordata</taxon>
        <taxon>Craniata</taxon>
        <taxon>Vertebrata</taxon>
        <taxon>Euteleostomi</taxon>
        <taxon>Actinopterygii</taxon>
        <taxon>Neopterygii</taxon>
        <taxon>Teleostei</taxon>
        <taxon>Osteoglossocephala</taxon>
        <taxon>Osteoglossomorpha</taxon>
        <taxon>Osteoglossiformes</taxon>
        <taxon>Osteoglossidae</taxon>
        <taxon>Scleropages</taxon>
    </lineage>
</organism>
<evidence type="ECO:0000256" key="1">
    <source>
        <dbReference type="ARBA" id="ARBA00022723"/>
    </source>
</evidence>
<reference evidence="8 9" key="1">
    <citation type="submission" date="2015-08" db="EMBL/GenBank/DDBJ databases">
        <title>The genome of the Asian arowana (Scleropages formosus).</title>
        <authorList>
            <person name="Tan M.H."/>
            <person name="Gan H.M."/>
            <person name="Croft L.J."/>
            <person name="Austin C.M."/>
        </authorList>
    </citation>
    <scope>NUCLEOTIDE SEQUENCE [LARGE SCALE GENOMIC DNA]</scope>
    <source>
        <strain evidence="8">Aro1</strain>
    </source>
</reference>
<dbReference type="GO" id="GO:0005769">
    <property type="term" value="C:early endosome"/>
    <property type="evidence" value="ECO:0007669"/>
    <property type="project" value="TreeGrafter"/>
</dbReference>
<dbReference type="Gene3D" id="2.60.120.920">
    <property type="match status" value="1"/>
</dbReference>
<comment type="caution">
    <text evidence="8">The sequence shown here is derived from an EMBL/GenBank/DDBJ whole genome shotgun (WGS) entry which is preliminary data.</text>
</comment>